<keyword evidence="2" id="KW-0732">Signal</keyword>
<evidence type="ECO:0000313" key="3">
    <source>
        <dbReference type="EMBL" id="KAK8849839.1"/>
    </source>
</evidence>
<keyword evidence="4" id="KW-1185">Reference proteome</keyword>
<evidence type="ECO:0000256" key="2">
    <source>
        <dbReference type="SAM" id="SignalP"/>
    </source>
</evidence>
<reference evidence="3 4" key="1">
    <citation type="journal article" date="2024" name="bioRxiv">
        <title>Comparative genomics of Cryptococcus and Kwoniella reveals pathogenesis evolution and contrasting karyotype dynamics via intercentromeric recombination or chromosome fusion.</title>
        <authorList>
            <person name="Coelho M.A."/>
            <person name="David-Palma M."/>
            <person name="Shea T."/>
            <person name="Bowers K."/>
            <person name="McGinley-Smith S."/>
            <person name="Mohammad A.W."/>
            <person name="Gnirke A."/>
            <person name="Yurkov A.M."/>
            <person name="Nowrousian M."/>
            <person name="Sun S."/>
            <person name="Cuomo C.A."/>
            <person name="Heitman J."/>
        </authorList>
    </citation>
    <scope>NUCLEOTIDE SEQUENCE [LARGE SCALE GENOMIC DNA]</scope>
    <source>
        <strain evidence="3 4">CBS 13917</strain>
    </source>
</reference>
<comment type="caution">
    <text evidence="3">The sequence shown here is derived from an EMBL/GenBank/DDBJ whole genome shotgun (WGS) entry which is preliminary data.</text>
</comment>
<dbReference type="AlphaFoldDB" id="A0AAW0YJM7"/>
<accession>A0AAW0YJM7</accession>
<sequence length="256" mass="27709">MIFLIMAGVKMGVTAGVVGYKKYKKHQVAKKEKKAALEHEGEDGVDQHGSDGEEVIVHHSSHHNHHHASGTRFQTIEEGQVQVNYGDDKKVEIGNYAKSLSHETAPPSYYSATHQEPAGFAPSAQSSERQLRRSRSNASTSSESSISSADLEHSVAVAPHEEGEYQAYALSPRDHRRAIRGELRALRRTDKAQYRAMKAEMRAERRGGGFGGGHMGMGMGRGFGPMGMGMGHPHDMGMAGGPLGMGARRGGFGRGF</sequence>
<dbReference type="KEGG" id="kne:92182433"/>
<name>A0AAW0YJM7_9TREE</name>
<feature type="chain" id="PRO_5043631821" evidence="2">
    <location>
        <begin position="16"/>
        <end position="256"/>
    </location>
</feature>
<dbReference type="RefSeq" id="XP_066801727.1">
    <property type="nucleotide sequence ID" value="XM_066948268.1"/>
</dbReference>
<dbReference type="Proteomes" id="UP001388673">
    <property type="component" value="Unassembled WGS sequence"/>
</dbReference>
<feature type="signal peptide" evidence="2">
    <location>
        <begin position="1"/>
        <end position="15"/>
    </location>
</feature>
<feature type="region of interest" description="Disordered" evidence="1">
    <location>
        <begin position="101"/>
        <end position="151"/>
    </location>
</feature>
<dbReference type="EMBL" id="JBCAWK010000009">
    <property type="protein sequence ID" value="KAK8849839.1"/>
    <property type="molecule type" value="Genomic_DNA"/>
</dbReference>
<gene>
    <name evidence="3" type="ORF">IAR55_005175</name>
</gene>
<proteinExistence type="predicted"/>
<feature type="compositionally biased region" description="Low complexity" evidence="1">
    <location>
        <begin position="136"/>
        <end position="148"/>
    </location>
</feature>
<dbReference type="GeneID" id="92182433"/>
<evidence type="ECO:0000256" key="1">
    <source>
        <dbReference type="SAM" id="MobiDB-lite"/>
    </source>
</evidence>
<evidence type="ECO:0000313" key="4">
    <source>
        <dbReference type="Proteomes" id="UP001388673"/>
    </source>
</evidence>
<protein>
    <submittedName>
        <fullName evidence="3">Uncharacterized protein</fullName>
    </submittedName>
</protein>
<organism evidence="3 4">
    <name type="scientific">Kwoniella newhampshirensis</name>
    <dbReference type="NCBI Taxonomy" id="1651941"/>
    <lineage>
        <taxon>Eukaryota</taxon>
        <taxon>Fungi</taxon>
        <taxon>Dikarya</taxon>
        <taxon>Basidiomycota</taxon>
        <taxon>Agaricomycotina</taxon>
        <taxon>Tremellomycetes</taxon>
        <taxon>Tremellales</taxon>
        <taxon>Cryptococcaceae</taxon>
        <taxon>Kwoniella</taxon>
    </lineage>
</organism>